<dbReference type="GeneID" id="13796572"/>
<dbReference type="KEGG" id="nga:Ngar_c03970"/>
<keyword evidence="3" id="KW-1185">Reference proteome</keyword>
<dbReference type="STRING" id="1237085.Ngar_c03970"/>
<dbReference type="HOGENOM" id="CLU_045011_13_3_2"/>
<accession>K0ILU0</accession>
<dbReference type="InterPro" id="IPR023198">
    <property type="entry name" value="PGP-like_dom2"/>
</dbReference>
<dbReference type="Gene3D" id="3.40.50.1000">
    <property type="entry name" value="HAD superfamily/HAD-like"/>
    <property type="match status" value="1"/>
</dbReference>
<name>K0ILU0_NITGG</name>
<dbReference type="PANTHER" id="PTHR43481">
    <property type="entry name" value="FRUCTOSE-1-PHOSPHATE PHOSPHATASE"/>
    <property type="match status" value="1"/>
</dbReference>
<dbReference type="FunCoup" id="K0ILU0">
    <property type="interactions" value="38"/>
</dbReference>
<dbReference type="NCBIfam" id="TIGR01509">
    <property type="entry name" value="HAD-SF-IA-v3"/>
    <property type="match status" value="1"/>
</dbReference>
<dbReference type="InterPro" id="IPR051806">
    <property type="entry name" value="HAD-like_SPP"/>
</dbReference>
<dbReference type="InterPro" id="IPR023214">
    <property type="entry name" value="HAD_sf"/>
</dbReference>
<reference evidence="2 3" key="1">
    <citation type="journal article" date="2012" name="Environ. Microbiol.">
        <title>The genome of the ammonia-oxidizing Candidatus Nitrososphaera gargensis: insights into metabolic versatility and environmental adaptations.</title>
        <authorList>
            <person name="Spang A."/>
            <person name="Poehlein A."/>
            <person name="Offre P."/>
            <person name="Zumbragel S."/>
            <person name="Haider S."/>
            <person name="Rychlik N."/>
            <person name="Nowka B."/>
            <person name="Schmeisser C."/>
            <person name="Lebedeva E.V."/>
            <person name="Rattei T."/>
            <person name="Bohm C."/>
            <person name="Schmid M."/>
            <person name="Galushko A."/>
            <person name="Hatzenpichler R."/>
            <person name="Weinmaier T."/>
            <person name="Daniel R."/>
            <person name="Schleper C."/>
            <person name="Spieck E."/>
            <person name="Streit W."/>
            <person name="Wagner M."/>
        </authorList>
    </citation>
    <scope>NUCLEOTIDE SEQUENCE [LARGE SCALE GENOMIC DNA]</scope>
    <source>
        <strain evidence="3">Ga9.2</strain>
    </source>
</reference>
<dbReference type="InterPro" id="IPR006439">
    <property type="entry name" value="HAD-SF_hydro_IA"/>
</dbReference>
<sequence length="217" mass="24273">MREPVIIFDLDGVLVNSMPTHVQAWKAAFAKITGLEVSERDIYLLEGMRGMELVEKIFEQKRFPDRSLVRSVHDEKSRIFKSIRSSEPFEGVREMIDEIECAKAVVSGSTRNDVETILEEAFGKDKFDVIITADDIEKGKPDPYAFLEALRRMKVGSAKDAVVVENAPLGAMAANKAGISCYVALNNTPLKRSDFAGIISQERIFEKTSLLRTVLCK</sequence>
<proteinExistence type="inferred from homology"/>
<gene>
    <name evidence="2" type="ordered locus">Ngar_c03970</name>
</gene>
<comment type="similarity">
    <text evidence="1">Belongs to the HAD-like hydrolase superfamily.</text>
</comment>
<dbReference type="EMBL" id="CP002408">
    <property type="protein sequence ID" value="AFU57344.1"/>
    <property type="molecule type" value="Genomic_DNA"/>
</dbReference>
<dbReference type="SFLD" id="SFLDG01129">
    <property type="entry name" value="C1.5:_HAD__Beta-PGM__Phosphata"/>
    <property type="match status" value="1"/>
</dbReference>
<dbReference type="RefSeq" id="WP_015017890.1">
    <property type="nucleotide sequence ID" value="NC_018719.1"/>
</dbReference>
<dbReference type="BioCyc" id="CNIT1237085:G1324-396-MONOMER"/>
<evidence type="ECO:0000256" key="1">
    <source>
        <dbReference type="ARBA" id="ARBA00007958"/>
    </source>
</evidence>
<evidence type="ECO:0000313" key="2">
    <source>
        <dbReference type="EMBL" id="AFU57344.1"/>
    </source>
</evidence>
<dbReference type="Gene3D" id="1.10.150.240">
    <property type="entry name" value="Putative phosphatase, domain 2"/>
    <property type="match status" value="1"/>
</dbReference>
<dbReference type="GO" id="GO:0050308">
    <property type="term" value="F:sugar-phosphatase activity"/>
    <property type="evidence" value="ECO:0007669"/>
    <property type="project" value="TreeGrafter"/>
</dbReference>
<dbReference type="SFLD" id="SFLDS00003">
    <property type="entry name" value="Haloacid_Dehalogenase"/>
    <property type="match status" value="1"/>
</dbReference>
<protein>
    <submittedName>
        <fullName evidence="2">Putative phosphoserine phosphatase</fullName>
    </submittedName>
</protein>
<evidence type="ECO:0000313" key="3">
    <source>
        <dbReference type="Proteomes" id="UP000008037"/>
    </source>
</evidence>
<dbReference type="InParanoid" id="K0ILU0"/>
<organism evidence="2 3">
    <name type="scientific">Nitrososphaera gargensis (strain Ga9.2)</name>
    <dbReference type="NCBI Taxonomy" id="1237085"/>
    <lineage>
        <taxon>Archaea</taxon>
        <taxon>Nitrososphaerota</taxon>
        <taxon>Nitrososphaeria</taxon>
        <taxon>Nitrososphaerales</taxon>
        <taxon>Nitrososphaeraceae</taxon>
        <taxon>Nitrososphaera</taxon>
    </lineage>
</organism>
<dbReference type="Pfam" id="PF13419">
    <property type="entry name" value="HAD_2"/>
    <property type="match status" value="1"/>
</dbReference>
<dbReference type="InterPro" id="IPR041492">
    <property type="entry name" value="HAD_2"/>
</dbReference>
<dbReference type="InterPro" id="IPR036412">
    <property type="entry name" value="HAD-like_sf"/>
</dbReference>
<dbReference type="OrthoDB" id="31229at2157"/>
<dbReference type="Proteomes" id="UP000008037">
    <property type="component" value="Chromosome"/>
</dbReference>
<dbReference type="AlphaFoldDB" id="K0ILU0"/>
<dbReference type="SUPFAM" id="SSF56784">
    <property type="entry name" value="HAD-like"/>
    <property type="match status" value="1"/>
</dbReference>
<dbReference type="CDD" id="cd07505">
    <property type="entry name" value="HAD_BPGM-like"/>
    <property type="match status" value="1"/>
</dbReference>
<dbReference type="PANTHER" id="PTHR43481:SF4">
    <property type="entry name" value="GLYCEROL-1-PHOSPHATE PHOSPHOHYDROLASE 1-RELATED"/>
    <property type="match status" value="1"/>
</dbReference>